<dbReference type="SUPFAM" id="SSF52374">
    <property type="entry name" value="Nucleotidylyl transferase"/>
    <property type="match status" value="1"/>
</dbReference>
<dbReference type="GeneID" id="28724101"/>
<evidence type="ECO:0000256" key="7">
    <source>
        <dbReference type="ARBA" id="ARBA00033323"/>
    </source>
</evidence>
<sequence length="467" mass="52444">MLNGVRFGALKPWLCVNRRFQSSLYGRQTVLSTLKDRGLVKQISQPEEQLEQKLLNGGKIKLYCGADPTASSLHIGNLLPLMVLLHFYINGHDVVPLVGGATGRVGDPSGRKSARTDMDDSIRMYNVSRISKQLRTFFENGWKYYESRTPEESTKRRPGQVSVANNYDWMKDLGLLDFLATYGRHVRVQAMLSRDSVSSRLESQDGLAFNEFTYQLLQAFDFYHLYKEHSVSVQVGGSDQWGNITAGIDLISRIEPTSKANPAYGITVPLLTTSSGEKFGKSAGNAVFIDSEMTSSFQLYQFFVNTEDVDLPRLLKIFTLLPPKKIDEVLTKSSINRHLRFGQKYLAREVVDLIHGVGKGKDAESVSEILYGKPHSTYTARELIRLFSAAKNLHHAPIGTSLSDLITNLINCSKSGAKRRLQQGSVYVGFKRQKLTDDIFDLKPFLIDGQILILRIGKQNCFVVKFE</sequence>
<dbReference type="Gene3D" id="3.40.50.620">
    <property type="entry name" value="HUPs"/>
    <property type="match status" value="1"/>
</dbReference>
<keyword evidence="5 9" id="KW-0648">Protein biosynthesis</keyword>
<evidence type="ECO:0000256" key="3">
    <source>
        <dbReference type="ARBA" id="ARBA00022741"/>
    </source>
</evidence>
<dbReference type="PANTHER" id="PTHR11766">
    <property type="entry name" value="TYROSYL-TRNA SYNTHETASE"/>
    <property type="match status" value="1"/>
</dbReference>
<proteinExistence type="inferred from homology"/>
<dbReference type="PANTHER" id="PTHR11766:SF0">
    <property type="entry name" value="TYROSINE--TRNA LIGASE, MITOCHONDRIAL"/>
    <property type="match status" value="1"/>
</dbReference>
<accession>A0A109UZ74</accession>
<dbReference type="GO" id="GO:0004831">
    <property type="term" value="F:tyrosine-tRNA ligase activity"/>
    <property type="evidence" value="ECO:0007669"/>
    <property type="project" value="UniProtKB-EC"/>
</dbReference>
<dbReference type="SUPFAM" id="SSF55174">
    <property type="entry name" value="Alpha-L RNA-binding motif"/>
    <property type="match status" value="1"/>
</dbReference>
<dbReference type="GO" id="GO:0003723">
    <property type="term" value="F:RNA binding"/>
    <property type="evidence" value="ECO:0007669"/>
    <property type="project" value="InterPro"/>
</dbReference>
<dbReference type="GO" id="GO:0005524">
    <property type="term" value="F:ATP binding"/>
    <property type="evidence" value="ECO:0007669"/>
    <property type="project" value="UniProtKB-KW"/>
</dbReference>
<protein>
    <recommendedName>
        <fullName evidence="1 9">Tyrosine--tRNA ligase</fullName>
        <ecNumber evidence="1 9">6.1.1.1</ecNumber>
    </recommendedName>
    <alternativeName>
        <fullName evidence="7 9">Tyrosyl-tRNA synthetase</fullName>
    </alternativeName>
</protein>
<gene>
    <name evidence="10" type="ORF">AW171_hschr42754</name>
</gene>
<evidence type="ECO:0000256" key="4">
    <source>
        <dbReference type="ARBA" id="ARBA00022840"/>
    </source>
</evidence>
<dbReference type="STRING" id="45286.A0A109UZ74"/>
<evidence type="ECO:0000256" key="1">
    <source>
        <dbReference type="ARBA" id="ARBA00013160"/>
    </source>
</evidence>
<organism evidence="10 11">
    <name type="scientific">Eremothecium sinecaudum</name>
    <dbReference type="NCBI Taxonomy" id="45286"/>
    <lineage>
        <taxon>Eukaryota</taxon>
        <taxon>Fungi</taxon>
        <taxon>Dikarya</taxon>
        <taxon>Ascomycota</taxon>
        <taxon>Saccharomycotina</taxon>
        <taxon>Saccharomycetes</taxon>
        <taxon>Saccharomycetales</taxon>
        <taxon>Saccharomycetaceae</taxon>
        <taxon>Eremothecium</taxon>
    </lineage>
</organism>
<dbReference type="InterPro" id="IPR002307">
    <property type="entry name" value="Tyr-tRNA-ligase"/>
</dbReference>
<comment type="similarity">
    <text evidence="9">Belongs to the class-I aminoacyl-tRNA synthetase family.</text>
</comment>
<keyword evidence="4 9" id="KW-0067">ATP-binding</keyword>
<evidence type="ECO:0000313" key="11">
    <source>
        <dbReference type="Proteomes" id="UP000243052"/>
    </source>
</evidence>
<evidence type="ECO:0000256" key="9">
    <source>
        <dbReference type="RuleBase" id="RU361234"/>
    </source>
</evidence>
<dbReference type="InterPro" id="IPR024107">
    <property type="entry name" value="Tyr-tRNA-ligase_bac_1"/>
</dbReference>
<dbReference type="Pfam" id="PF00579">
    <property type="entry name" value="tRNA-synt_1b"/>
    <property type="match status" value="1"/>
</dbReference>
<keyword evidence="3 9" id="KW-0547">Nucleotide-binding</keyword>
<evidence type="ECO:0000256" key="2">
    <source>
        <dbReference type="ARBA" id="ARBA00022598"/>
    </source>
</evidence>
<dbReference type="HAMAP" id="MF_02006">
    <property type="entry name" value="Tyr_tRNA_synth_type1"/>
    <property type="match status" value="1"/>
</dbReference>
<dbReference type="InterPro" id="IPR002305">
    <property type="entry name" value="aa-tRNA-synth_Ic"/>
</dbReference>
<dbReference type="EMBL" id="CP014244">
    <property type="protein sequence ID" value="AMD20836.1"/>
    <property type="molecule type" value="Genomic_DNA"/>
</dbReference>
<keyword evidence="11" id="KW-1185">Reference proteome</keyword>
<keyword evidence="2 9" id="KW-0436">Ligase</keyword>
<dbReference type="FunFam" id="1.10.240.10:FF:000001">
    <property type="entry name" value="Tyrosine--tRNA ligase"/>
    <property type="match status" value="1"/>
</dbReference>
<dbReference type="OrthoDB" id="337870at2759"/>
<name>A0A109UZ74_9SACH</name>
<evidence type="ECO:0000256" key="6">
    <source>
        <dbReference type="ARBA" id="ARBA00023146"/>
    </source>
</evidence>
<evidence type="ECO:0000256" key="8">
    <source>
        <dbReference type="ARBA" id="ARBA00048248"/>
    </source>
</evidence>
<comment type="catalytic activity">
    <reaction evidence="8 9">
        <text>tRNA(Tyr) + L-tyrosine + ATP = L-tyrosyl-tRNA(Tyr) + AMP + diphosphate + H(+)</text>
        <dbReference type="Rhea" id="RHEA:10220"/>
        <dbReference type="Rhea" id="RHEA-COMP:9706"/>
        <dbReference type="Rhea" id="RHEA-COMP:9707"/>
        <dbReference type="ChEBI" id="CHEBI:15378"/>
        <dbReference type="ChEBI" id="CHEBI:30616"/>
        <dbReference type="ChEBI" id="CHEBI:33019"/>
        <dbReference type="ChEBI" id="CHEBI:58315"/>
        <dbReference type="ChEBI" id="CHEBI:78442"/>
        <dbReference type="ChEBI" id="CHEBI:78536"/>
        <dbReference type="ChEBI" id="CHEBI:456215"/>
        <dbReference type="EC" id="6.1.1.1"/>
    </reaction>
</comment>
<dbReference type="GO" id="GO:0005829">
    <property type="term" value="C:cytosol"/>
    <property type="evidence" value="ECO:0007669"/>
    <property type="project" value="TreeGrafter"/>
</dbReference>
<dbReference type="CDD" id="cd00805">
    <property type="entry name" value="TyrRS_core"/>
    <property type="match status" value="1"/>
</dbReference>
<keyword evidence="6 9" id="KW-0030">Aminoacyl-tRNA synthetase</keyword>
<dbReference type="Proteomes" id="UP000243052">
    <property type="component" value="Chromosome iv"/>
</dbReference>
<dbReference type="GO" id="GO:0005739">
    <property type="term" value="C:mitochondrion"/>
    <property type="evidence" value="ECO:0007669"/>
    <property type="project" value="TreeGrafter"/>
</dbReference>
<dbReference type="GO" id="GO:0006437">
    <property type="term" value="P:tyrosyl-tRNA aminoacylation"/>
    <property type="evidence" value="ECO:0007669"/>
    <property type="project" value="InterPro"/>
</dbReference>
<dbReference type="PRINTS" id="PR01040">
    <property type="entry name" value="TRNASYNTHTYR"/>
</dbReference>
<reference evidence="10 11" key="1">
    <citation type="submission" date="2016-01" db="EMBL/GenBank/DDBJ databases">
        <title>Genome sequence of the yeast Holleya sinecauda.</title>
        <authorList>
            <person name="Dietrich F.S."/>
        </authorList>
    </citation>
    <scope>NUCLEOTIDE SEQUENCE [LARGE SCALE GENOMIC DNA]</scope>
    <source>
        <strain evidence="10 11">ATCC 58844</strain>
    </source>
</reference>
<evidence type="ECO:0000313" key="10">
    <source>
        <dbReference type="EMBL" id="AMD20836.1"/>
    </source>
</evidence>
<dbReference type="Gene3D" id="1.10.240.10">
    <property type="entry name" value="Tyrosyl-Transfer RNA Synthetase"/>
    <property type="match status" value="1"/>
</dbReference>
<dbReference type="Gene3D" id="3.10.290.10">
    <property type="entry name" value="RNA-binding S4 domain"/>
    <property type="match status" value="1"/>
</dbReference>
<dbReference type="NCBIfam" id="TIGR00234">
    <property type="entry name" value="tyrS"/>
    <property type="match status" value="1"/>
</dbReference>
<dbReference type="RefSeq" id="XP_017987832.1">
    <property type="nucleotide sequence ID" value="XM_018132343.1"/>
</dbReference>
<dbReference type="InterPro" id="IPR036986">
    <property type="entry name" value="S4_RNA-bd_sf"/>
</dbReference>
<dbReference type="InterPro" id="IPR024088">
    <property type="entry name" value="Tyr-tRNA-ligase_bac-type"/>
</dbReference>
<dbReference type="EC" id="6.1.1.1" evidence="1 9"/>
<evidence type="ECO:0000256" key="5">
    <source>
        <dbReference type="ARBA" id="ARBA00022917"/>
    </source>
</evidence>
<dbReference type="InterPro" id="IPR014729">
    <property type="entry name" value="Rossmann-like_a/b/a_fold"/>
</dbReference>
<dbReference type="AlphaFoldDB" id="A0A109UZ74"/>